<evidence type="ECO:0008006" key="5">
    <source>
        <dbReference type="Google" id="ProtNLM"/>
    </source>
</evidence>
<dbReference type="InterPro" id="IPR021765">
    <property type="entry name" value="UstYa-like"/>
</dbReference>
<evidence type="ECO:0000256" key="1">
    <source>
        <dbReference type="ARBA" id="ARBA00035112"/>
    </source>
</evidence>
<proteinExistence type="inferred from homology"/>
<comment type="similarity">
    <text evidence="1">Belongs to the ustYa family.</text>
</comment>
<keyword evidence="2" id="KW-0812">Transmembrane</keyword>
<name>A0A8H7NHV6_BIOOC</name>
<protein>
    <recommendedName>
        <fullName evidence="5">Tat pathway signal sequence</fullName>
    </recommendedName>
</protein>
<feature type="transmembrane region" description="Helical" evidence="2">
    <location>
        <begin position="58"/>
        <end position="84"/>
    </location>
</feature>
<dbReference type="EMBL" id="JADCTT010000003">
    <property type="protein sequence ID" value="KAF9755931.1"/>
    <property type="molecule type" value="Genomic_DNA"/>
</dbReference>
<gene>
    <name evidence="3" type="ORF">IM811_011372</name>
</gene>
<evidence type="ECO:0000256" key="2">
    <source>
        <dbReference type="SAM" id="Phobius"/>
    </source>
</evidence>
<reference evidence="3" key="1">
    <citation type="submission" date="2020-10" db="EMBL/GenBank/DDBJ databases">
        <title>High-Quality Genome Resource of Clonostachys rosea strain S41 by Oxford Nanopore Long-Read Sequencing.</title>
        <authorList>
            <person name="Wang H."/>
        </authorList>
    </citation>
    <scope>NUCLEOTIDE SEQUENCE</scope>
    <source>
        <strain evidence="3">S41</strain>
    </source>
</reference>
<keyword evidence="2" id="KW-0472">Membrane</keyword>
<sequence>MRYSLDDISISGSEDGSKKHLLSECVSDDQTAPVSPTGGFFSTTKTNRPKWSRTFQKALVVTNILVLLGNFLCFIAIVVIIPSWRSSETSSHSALNYSPLQILSPSPAQEALQYELRRFTALGESEWDKPAGDKTDASWDALIDNGKWFAIDQKTFEEINGNPTTGLRIPGDSQGRFYGILQVHHQLHCVDILRRGSWFNIDHYRDKGHFTNMTDREIIRHMRHCTEILRQTIQCHGDTAMLTFNWVHGHDWPQSAWKSLHSCQNWDRLNEWRERNDISHLIDRLERPSWVLDPKAEAPGHRGAAEAVQPIVCRDLECSD</sequence>
<dbReference type="PANTHER" id="PTHR33365">
    <property type="entry name" value="YALI0B05434P"/>
    <property type="match status" value="1"/>
</dbReference>
<organism evidence="3 4">
    <name type="scientific">Bionectria ochroleuca</name>
    <name type="common">Gliocladium roseum</name>
    <dbReference type="NCBI Taxonomy" id="29856"/>
    <lineage>
        <taxon>Eukaryota</taxon>
        <taxon>Fungi</taxon>
        <taxon>Dikarya</taxon>
        <taxon>Ascomycota</taxon>
        <taxon>Pezizomycotina</taxon>
        <taxon>Sordariomycetes</taxon>
        <taxon>Hypocreomycetidae</taxon>
        <taxon>Hypocreales</taxon>
        <taxon>Bionectriaceae</taxon>
        <taxon>Clonostachys</taxon>
    </lineage>
</organism>
<evidence type="ECO:0000313" key="3">
    <source>
        <dbReference type="EMBL" id="KAF9755931.1"/>
    </source>
</evidence>
<dbReference type="GO" id="GO:0043386">
    <property type="term" value="P:mycotoxin biosynthetic process"/>
    <property type="evidence" value="ECO:0007669"/>
    <property type="project" value="InterPro"/>
</dbReference>
<dbReference type="PANTHER" id="PTHR33365:SF13">
    <property type="entry name" value="TAT PATHWAY SIGNAL SEQUENCE"/>
    <property type="match status" value="1"/>
</dbReference>
<dbReference type="Pfam" id="PF11807">
    <property type="entry name" value="UstYa"/>
    <property type="match status" value="1"/>
</dbReference>
<accession>A0A8H7NHV6</accession>
<evidence type="ECO:0000313" key="4">
    <source>
        <dbReference type="Proteomes" id="UP000616885"/>
    </source>
</evidence>
<comment type="caution">
    <text evidence="3">The sequence shown here is derived from an EMBL/GenBank/DDBJ whole genome shotgun (WGS) entry which is preliminary data.</text>
</comment>
<keyword evidence="2" id="KW-1133">Transmembrane helix</keyword>
<dbReference type="Proteomes" id="UP000616885">
    <property type="component" value="Unassembled WGS sequence"/>
</dbReference>
<dbReference type="AlphaFoldDB" id="A0A8H7NHV6"/>